<dbReference type="InterPro" id="IPR001343">
    <property type="entry name" value="Hemolysn_Ca-bd"/>
</dbReference>
<dbReference type="PROSITE" id="PS00330">
    <property type="entry name" value="HEMOLYSIN_CALCIUM"/>
    <property type="match status" value="4"/>
</dbReference>
<dbReference type="PRINTS" id="PR00313">
    <property type="entry name" value="CABNDNGRPT"/>
</dbReference>
<dbReference type="RefSeq" id="WP_281843469.1">
    <property type="nucleotide sequence ID" value="NZ_BROH01000012.1"/>
</dbReference>
<evidence type="ECO:0008006" key="5">
    <source>
        <dbReference type="Google" id="ProtNLM"/>
    </source>
</evidence>
<proteinExistence type="predicted"/>
<evidence type="ECO:0000313" key="4">
    <source>
        <dbReference type="Proteomes" id="UP001144205"/>
    </source>
</evidence>
<keyword evidence="4" id="KW-1185">Reference proteome</keyword>
<gene>
    <name evidence="3" type="ORF">STA1M1_33130</name>
</gene>
<dbReference type="InterPro" id="IPR050557">
    <property type="entry name" value="RTX_toxin/Mannuronan_C5-epim"/>
</dbReference>
<dbReference type="EMBL" id="BROH01000012">
    <property type="protein sequence ID" value="GKY89444.1"/>
    <property type="molecule type" value="Genomic_DNA"/>
</dbReference>
<organism evidence="3 4">
    <name type="scientific">Sinisalibacter aestuarii</name>
    <dbReference type="NCBI Taxonomy" id="2949426"/>
    <lineage>
        <taxon>Bacteria</taxon>
        <taxon>Pseudomonadati</taxon>
        <taxon>Pseudomonadota</taxon>
        <taxon>Alphaproteobacteria</taxon>
        <taxon>Rhodobacterales</taxon>
        <taxon>Roseobacteraceae</taxon>
        <taxon>Sinisalibacter</taxon>
    </lineage>
</organism>
<comment type="caution">
    <text evidence="3">The sequence shown here is derived from an EMBL/GenBank/DDBJ whole genome shotgun (WGS) entry which is preliminary data.</text>
</comment>
<dbReference type="InterPro" id="IPR018511">
    <property type="entry name" value="Hemolysin-typ_Ca-bd_CS"/>
</dbReference>
<evidence type="ECO:0000256" key="1">
    <source>
        <dbReference type="ARBA" id="ARBA00004613"/>
    </source>
</evidence>
<sequence>MGFSYEDFLSAIRFRESSGNYTLVNTLDYLGAYQFGEGALVDLGFVNGDGKWWDNDYSGGWTGKLGIDSKAEFLASAAAQDAAADDWFKLVWQYLKAVGADDYLGQTVGGIRITASGLIAGAHLLGSGNVIDWLDSGGNARLADAYGTPISEYIAMFGGYALPFGTGDATLEAIGDLIADLPQKLQARIEATFAAHLSLQIGADGVADVLTGDWRRDVLSGGSGDDRLNSARGHDAALGGDGNDRLLAGRGNDLGLGGDGDDLLRGAGGNDLLYGGIGADTIFGGAGRDRIFGGDGADWLTGLNATDRIYGNEGDDTILGGLGADKLYGGTGNDVISGGAHGDLLSGGADDDILTGGGGKDVFIFADGFGHDRITDFAPGGGDSLRLAGVASITGFADLKANHAAQVGDDVVITTDTGETLTLDGIALDDLTAKDFLF</sequence>
<dbReference type="PANTHER" id="PTHR38340">
    <property type="entry name" value="S-LAYER PROTEIN"/>
    <property type="match status" value="1"/>
</dbReference>
<dbReference type="InterPro" id="IPR011049">
    <property type="entry name" value="Serralysin-like_metalloprot_C"/>
</dbReference>
<dbReference type="Gene3D" id="2.150.10.10">
    <property type="entry name" value="Serralysin-like metalloprotease, C-terminal"/>
    <property type="match status" value="3"/>
</dbReference>
<comment type="subcellular location">
    <subcellularLocation>
        <location evidence="1">Secreted</location>
    </subcellularLocation>
</comment>
<dbReference type="Proteomes" id="UP001144205">
    <property type="component" value="Unassembled WGS sequence"/>
</dbReference>
<name>A0ABQ5LWT7_9RHOB</name>
<dbReference type="Pfam" id="PF00353">
    <property type="entry name" value="HemolysinCabind"/>
    <property type="match status" value="4"/>
</dbReference>
<reference evidence="3" key="1">
    <citation type="journal article" date="2023" name="Int. J. Syst. Evol. Microbiol.">
        <title>Sinisalibacter aestuarii sp. nov., isolated from estuarine sediment of the Arakawa River.</title>
        <authorList>
            <person name="Arafat S.T."/>
            <person name="Hirano S."/>
            <person name="Sato A."/>
            <person name="Takeuchi K."/>
            <person name="Yasuda T."/>
            <person name="Terahara T."/>
            <person name="Hamada M."/>
            <person name="Kobayashi T."/>
        </authorList>
    </citation>
    <scope>NUCLEOTIDE SEQUENCE</scope>
    <source>
        <strain evidence="3">B-399</strain>
    </source>
</reference>
<evidence type="ECO:0000256" key="2">
    <source>
        <dbReference type="ARBA" id="ARBA00022525"/>
    </source>
</evidence>
<evidence type="ECO:0000313" key="3">
    <source>
        <dbReference type="EMBL" id="GKY89444.1"/>
    </source>
</evidence>
<protein>
    <recommendedName>
        <fullName evidence="5">Calcium-binding protein</fullName>
    </recommendedName>
</protein>
<dbReference type="SUPFAM" id="SSF51120">
    <property type="entry name" value="beta-Roll"/>
    <property type="match status" value="2"/>
</dbReference>
<dbReference type="PANTHER" id="PTHR38340:SF1">
    <property type="entry name" value="S-LAYER PROTEIN"/>
    <property type="match status" value="1"/>
</dbReference>
<accession>A0ABQ5LWT7</accession>
<keyword evidence="2" id="KW-0964">Secreted</keyword>